<evidence type="ECO:0000256" key="5">
    <source>
        <dbReference type="ARBA" id="ARBA00023172"/>
    </source>
</evidence>
<name>A0ABP8NQJ1_9NOCA</name>
<organism evidence="7 8">
    <name type="scientific">Rhodococcus olei</name>
    <dbReference type="NCBI Taxonomy" id="2161675"/>
    <lineage>
        <taxon>Bacteria</taxon>
        <taxon>Bacillati</taxon>
        <taxon>Actinomycetota</taxon>
        <taxon>Actinomycetes</taxon>
        <taxon>Mycobacteriales</taxon>
        <taxon>Nocardiaceae</taxon>
        <taxon>Rhodococcus</taxon>
    </lineage>
</organism>
<proteinExistence type="inferred from homology"/>
<dbReference type="EMBL" id="BAABFB010000002">
    <property type="protein sequence ID" value="GAA4470768.1"/>
    <property type="molecule type" value="Genomic_DNA"/>
</dbReference>
<gene>
    <name evidence="7" type="ORF">GCM10023094_00310</name>
</gene>
<keyword evidence="8" id="KW-1185">Reference proteome</keyword>
<accession>A0ABP8NQJ1</accession>
<comment type="function">
    <text evidence="1 6">Required for the transposition of the insertion element.</text>
</comment>
<dbReference type="InterPro" id="IPR001207">
    <property type="entry name" value="Transposase_mutator"/>
</dbReference>
<sequence length="171" mass="17928">MGAYLLGVSTRRMEKLVDSLGITSLSKSQVSVMAKDLDAQVEAFRGRPLDAGPYTFVAADALVLKVRENGRVVNVHALVAVGVNAEGYREILGLDVTSAEDGAGWLAFFRSLLARGLSGVRLVTSDAHAGLVSAIGATLPGASWQRSSVNINGGGIVPPVSFHRRVRTLAA</sequence>
<evidence type="ECO:0000256" key="6">
    <source>
        <dbReference type="RuleBase" id="RU365089"/>
    </source>
</evidence>
<comment type="caution">
    <text evidence="7">The sequence shown here is derived from an EMBL/GenBank/DDBJ whole genome shotgun (WGS) entry which is preliminary data.</text>
</comment>
<evidence type="ECO:0000256" key="4">
    <source>
        <dbReference type="ARBA" id="ARBA00023125"/>
    </source>
</evidence>
<evidence type="ECO:0000313" key="8">
    <source>
        <dbReference type="Proteomes" id="UP001501183"/>
    </source>
</evidence>
<evidence type="ECO:0000256" key="2">
    <source>
        <dbReference type="ARBA" id="ARBA00010961"/>
    </source>
</evidence>
<protein>
    <recommendedName>
        <fullName evidence="6">Mutator family transposase</fullName>
    </recommendedName>
</protein>
<keyword evidence="4 6" id="KW-0238">DNA-binding</keyword>
<dbReference type="Pfam" id="PF00872">
    <property type="entry name" value="Transposase_mut"/>
    <property type="match status" value="1"/>
</dbReference>
<dbReference type="PANTHER" id="PTHR33217">
    <property type="entry name" value="TRANSPOSASE FOR INSERTION SEQUENCE ELEMENT IS1081"/>
    <property type="match status" value="1"/>
</dbReference>
<reference evidence="8" key="1">
    <citation type="journal article" date="2019" name="Int. J. Syst. Evol. Microbiol.">
        <title>The Global Catalogue of Microorganisms (GCM) 10K type strain sequencing project: providing services to taxonomists for standard genome sequencing and annotation.</title>
        <authorList>
            <consortium name="The Broad Institute Genomics Platform"/>
            <consortium name="The Broad Institute Genome Sequencing Center for Infectious Disease"/>
            <person name="Wu L."/>
            <person name="Ma J."/>
        </authorList>
    </citation>
    <scope>NUCLEOTIDE SEQUENCE [LARGE SCALE GENOMIC DNA]</scope>
    <source>
        <strain evidence="8">JCM 32206</strain>
    </source>
</reference>
<comment type="similarity">
    <text evidence="2 6">Belongs to the transposase mutator family.</text>
</comment>
<keyword evidence="5 6" id="KW-0233">DNA recombination</keyword>
<evidence type="ECO:0000313" key="7">
    <source>
        <dbReference type="EMBL" id="GAA4470768.1"/>
    </source>
</evidence>
<dbReference type="PANTHER" id="PTHR33217:SF7">
    <property type="entry name" value="TRANSPOSASE FOR INSERTION SEQUENCE ELEMENT IS1081"/>
    <property type="match status" value="1"/>
</dbReference>
<keyword evidence="3 6" id="KW-0815">Transposition</keyword>
<keyword evidence="6" id="KW-0814">Transposable element</keyword>
<evidence type="ECO:0000256" key="3">
    <source>
        <dbReference type="ARBA" id="ARBA00022578"/>
    </source>
</evidence>
<evidence type="ECO:0000256" key="1">
    <source>
        <dbReference type="ARBA" id="ARBA00002190"/>
    </source>
</evidence>
<dbReference type="Proteomes" id="UP001501183">
    <property type="component" value="Unassembled WGS sequence"/>
</dbReference>